<keyword evidence="12 19" id="KW-0675">Receptor</keyword>
<dbReference type="Pfam" id="PF00593">
    <property type="entry name" value="TonB_dep_Rec_b-barrel"/>
    <property type="match status" value="1"/>
</dbReference>
<dbReference type="RefSeq" id="WP_264892907.1">
    <property type="nucleotide sequence ID" value="NZ_CP110257.1"/>
</dbReference>
<keyword evidence="20" id="KW-1185">Reference proteome</keyword>
<evidence type="ECO:0000313" key="20">
    <source>
        <dbReference type="Proteomes" id="UP001163266"/>
    </source>
</evidence>
<evidence type="ECO:0000256" key="7">
    <source>
        <dbReference type="ARBA" id="ARBA00022729"/>
    </source>
</evidence>
<keyword evidence="8" id="KW-0408">Iron</keyword>
<evidence type="ECO:0000256" key="14">
    <source>
        <dbReference type="PROSITE-ProRule" id="PRU01360"/>
    </source>
</evidence>
<sequence>MAQAAHAAGELDVVRVTGERERSYTSQTVQVGTFRDQDPLDVPLTNNVVTREVLDAQGSRTVFGALRNTAGVTRSQLSGSTYDNISIRGLLVENRGNYRLNGSLPVINLIDIPMENKERVEVLKGASSLYYGFVPPSGIVNFVTRRAGREPVTSIAASVNDHGAVDLHADVGRRFGPGEDMGLRVNTVAGKEELGIDRYQGERQLLSAAYDWRVAPGFNLKLDVEHYRKDVSEQAAIEVPRVAGRAVTPRLPANTTNAAGEWQRYDAQATNVLLRGDLALGDAWMLTLETGRAVAERDRRYSFFRYGNLATGEGTLNISFVNGQRYENTAHRVDLNGRLETGTIVHDLTVGASYGRRESYFGDSAPSASVPQNIYDPRPVPPMHPVIATRGGRNRIVDQGLYAFDRMTLSPQWQLMAGVRYSDYRSENVTAAGAVTPYETTDTSPNVSVLFKPAETLSVYASYLEGLEETGTASANYANAGETLPPAVNKQKELGVKWRSAHGALLQAAVFDIRRPQTTRDAANRFVVGGKSRYQGLELSASGELGRHWSVIASALWLDAQILRSSTAAEVGKTPENTPKRTFSLFGEYRVPQVPGWSVNAGAYHVGKRPVNNANEAFVGGYTTFSAGTRYTTRWAGTGVTLQANVDNLTDRTYWSSAGNNLLGVGLPRTVRVAAKFDF</sequence>
<feature type="domain" description="TonB-dependent receptor-like beta-barrel" evidence="17">
    <location>
        <begin position="248"/>
        <end position="649"/>
    </location>
</feature>
<keyword evidence="6 14" id="KW-0812">Transmembrane</keyword>
<evidence type="ECO:0000256" key="6">
    <source>
        <dbReference type="ARBA" id="ARBA00022692"/>
    </source>
</evidence>
<dbReference type="PROSITE" id="PS01156">
    <property type="entry name" value="TONB_DEPENDENT_REC_2"/>
    <property type="match status" value="1"/>
</dbReference>
<evidence type="ECO:0000256" key="13">
    <source>
        <dbReference type="ARBA" id="ARBA00023237"/>
    </source>
</evidence>
<protein>
    <submittedName>
        <fullName evidence="19">TonB-dependent receptor</fullName>
    </submittedName>
</protein>
<organism evidence="19 20">
    <name type="scientific">Caldimonas aquatica</name>
    <dbReference type="NCBI Taxonomy" id="376175"/>
    <lineage>
        <taxon>Bacteria</taxon>
        <taxon>Pseudomonadati</taxon>
        <taxon>Pseudomonadota</taxon>
        <taxon>Betaproteobacteria</taxon>
        <taxon>Burkholderiales</taxon>
        <taxon>Sphaerotilaceae</taxon>
        <taxon>Caldimonas</taxon>
    </lineage>
</organism>
<evidence type="ECO:0000256" key="8">
    <source>
        <dbReference type="ARBA" id="ARBA00023004"/>
    </source>
</evidence>
<dbReference type="InterPro" id="IPR000531">
    <property type="entry name" value="Beta-barrel_TonB"/>
</dbReference>
<dbReference type="InterPro" id="IPR010917">
    <property type="entry name" value="TonB_rcpt_CS"/>
</dbReference>
<feature type="short sequence motif" description="TonB C-terminal box" evidence="15">
    <location>
        <begin position="662"/>
        <end position="679"/>
    </location>
</feature>
<evidence type="ECO:0000256" key="15">
    <source>
        <dbReference type="PROSITE-ProRule" id="PRU10144"/>
    </source>
</evidence>
<keyword evidence="4 14" id="KW-1134">Transmembrane beta strand</keyword>
<dbReference type="InterPro" id="IPR039426">
    <property type="entry name" value="TonB-dep_rcpt-like"/>
</dbReference>
<dbReference type="InterPro" id="IPR010105">
    <property type="entry name" value="TonB_sidphr_rcpt"/>
</dbReference>
<dbReference type="PANTHER" id="PTHR32552:SF82">
    <property type="entry name" value="FCUA PROTEIN"/>
    <property type="match status" value="1"/>
</dbReference>
<reference evidence="19" key="1">
    <citation type="submission" date="2022-10" db="EMBL/GenBank/DDBJ databases">
        <title>Complete genome sequence of Schlegelella aquatica LMG 23380.</title>
        <authorList>
            <person name="Musilova J."/>
            <person name="Kourilova X."/>
            <person name="Bezdicek M."/>
            <person name="Hermankova K."/>
            <person name="Obruca S."/>
            <person name="Sedlar K."/>
        </authorList>
    </citation>
    <scope>NUCLEOTIDE SEQUENCE</scope>
    <source>
        <strain evidence="19">LMG 23380</strain>
    </source>
</reference>
<accession>A0ABY6MT10</accession>
<dbReference type="EMBL" id="CP110257">
    <property type="protein sequence ID" value="UZD55149.1"/>
    <property type="molecule type" value="Genomic_DNA"/>
</dbReference>
<keyword evidence="13 14" id="KW-0998">Cell outer membrane</keyword>
<dbReference type="InterPro" id="IPR012910">
    <property type="entry name" value="Plug_dom"/>
</dbReference>
<evidence type="ECO:0000256" key="1">
    <source>
        <dbReference type="ARBA" id="ARBA00004571"/>
    </source>
</evidence>
<proteinExistence type="inferred from homology"/>
<comment type="similarity">
    <text evidence="2 14 16">Belongs to the TonB-dependent receptor family.</text>
</comment>
<keyword evidence="10 16" id="KW-0798">TonB box</keyword>
<evidence type="ECO:0000259" key="17">
    <source>
        <dbReference type="Pfam" id="PF00593"/>
    </source>
</evidence>
<evidence type="ECO:0000259" key="18">
    <source>
        <dbReference type="Pfam" id="PF07715"/>
    </source>
</evidence>
<dbReference type="InterPro" id="IPR036942">
    <property type="entry name" value="Beta-barrel_TonB_sf"/>
</dbReference>
<dbReference type="Gene3D" id="2.170.130.10">
    <property type="entry name" value="TonB-dependent receptor, plug domain"/>
    <property type="match status" value="1"/>
</dbReference>
<name>A0ABY6MT10_9BURK</name>
<dbReference type="Pfam" id="PF07715">
    <property type="entry name" value="Plug"/>
    <property type="match status" value="1"/>
</dbReference>
<evidence type="ECO:0000256" key="11">
    <source>
        <dbReference type="ARBA" id="ARBA00023136"/>
    </source>
</evidence>
<dbReference type="SUPFAM" id="SSF56935">
    <property type="entry name" value="Porins"/>
    <property type="match status" value="1"/>
</dbReference>
<evidence type="ECO:0000313" key="19">
    <source>
        <dbReference type="EMBL" id="UZD55149.1"/>
    </source>
</evidence>
<dbReference type="NCBIfam" id="TIGR01783">
    <property type="entry name" value="TonB-siderophor"/>
    <property type="match status" value="1"/>
</dbReference>
<evidence type="ECO:0000256" key="5">
    <source>
        <dbReference type="ARBA" id="ARBA00022496"/>
    </source>
</evidence>
<keyword evidence="11 14" id="KW-0472">Membrane</keyword>
<evidence type="ECO:0000256" key="4">
    <source>
        <dbReference type="ARBA" id="ARBA00022452"/>
    </source>
</evidence>
<evidence type="ECO:0000256" key="12">
    <source>
        <dbReference type="ARBA" id="ARBA00023170"/>
    </source>
</evidence>
<dbReference type="CDD" id="cd01347">
    <property type="entry name" value="ligand_gated_channel"/>
    <property type="match status" value="1"/>
</dbReference>
<dbReference type="PANTHER" id="PTHR32552">
    <property type="entry name" value="FERRICHROME IRON RECEPTOR-RELATED"/>
    <property type="match status" value="1"/>
</dbReference>
<keyword evidence="3 14" id="KW-0813">Transport</keyword>
<keyword evidence="9" id="KW-0406">Ion transport</keyword>
<dbReference type="Gene3D" id="2.40.170.20">
    <property type="entry name" value="TonB-dependent receptor, beta-barrel domain"/>
    <property type="match status" value="1"/>
</dbReference>
<evidence type="ECO:0000256" key="10">
    <source>
        <dbReference type="ARBA" id="ARBA00023077"/>
    </source>
</evidence>
<comment type="subcellular location">
    <subcellularLocation>
        <location evidence="1 14">Cell outer membrane</location>
        <topology evidence="1 14">Multi-pass membrane protein</topology>
    </subcellularLocation>
</comment>
<evidence type="ECO:0000256" key="16">
    <source>
        <dbReference type="RuleBase" id="RU003357"/>
    </source>
</evidence>
<evidence type="ECO:0000256" key="3">
    <source>
        <dbReference type="ARBA" id="ARBA00022448"/>
    </source>
</evidence>
<gene>
    <name evidence="19" type="ORF">OMP39_00695</name>
</gene>
<dbReference type="InterPro" id="IPR037066">
    <property type="entry name" value="Plug_dom_sf"/>
</dbReference>
<feature type="domain" description="TonB-dependent receptor plug" evidence="18">
    <location>
        <begin position="40"/>
        <end position="136"/>
    </location>
</feature>
<dbReference type="PROSITE" id="PS52016">
    <property type="entry name" value="TONB_DEPENDENT_REC_3"/>
    <property type="match status" value="1"/>
</dbReference>
<keyword evidence="7" id="KW-0732">Signal</keyword>
<dbReference type="Proteomes" id="UP001163266">
    <property type="component" value="Chromosome"/>
</dbReference>
<evidence type="ECO:0000256" key="9">
    <source>
        <dbReference type="ARBA" id="ARBA00023065"/>
    </source>
</evidence>
<keyword evidence="5" id="KW-0410">Iron transport</keyword>
<evidence type="ECO:0000256" key="2">
    <source>
        <dbReference type="ARBA" id="ARBA00009810"/>
    </source>
</evidence>